<protein>
    <submittedName>
        <fullName evidence="11">Peptide/nickel transport system permease protein</fullName>
    </submittedName>
</protein>
<dbReference type="PANTHER" id="PTHR43386">
    <property type="entry name" value="OLIGOPEPTIDE TRANSPORT SYSTEM PERMEASE PROTEIN APPC"/>
    <property type="match status" value="1"/>
</dbReference>
<evidence type="ECO:0000256" key="1">
    <source>
        <dbReference type="ARBA" id="ARBA00004651"/>
    </source>
</evidence>
<keyword evidence="2 9" id="KW-0813">Transport</keyword>
<feature type="transmembrane region" description="Helical" evidence="9">
    <location>
        <begin position="25"/>
        <end position="46"/>
    </location>
</feature>
<evidence type="ECO:0000259" key="10">
    <source>
        <dbReference type="PROSITE" id="PS50928"/>
    </source>
</evidence>
<keyword evidence="12" id="KW-1185">Reference proteome</keyword>
<gene>
    <name evidence="11" type="ORF">J2R99_003454</name>
</gene>
<dbReference type="PROSITE" id="PS50928">
    <property type="entry name" value="ABC_TM1"/>
    <property type="match status" value="1"/>
</dbReference>
<dbReference type="CDD" id="cd06261">
    <property type="entry name" value="TM_PBP2"/>
    <property type="match status" value="1"/>
</dbReference>
<dbReference type="Pfam" id="PF00528">
    <property type="entry name" value="BPD_transp_1"/>
    <property type="match status" value="1"/>
</dbReference>
<keyword evidence="7 9" id="KW-1133">Transmembrane helix</keyword>
<feature type="transmembrane region" description="Helical" evidence="9">
    <location>
        <begin position="135"/>
        <end position="159"/>
    </location>
</feature>
<dbReference type="RefSeq" id="WP_307155589.1">
    <property type="nucleotide sequence ID" value="NZ_JAUSUK010000002.1"/>
</dbReference>
<keyword evidence="5" id="KW-0571">Peptide transport</keyword>
<accession>A0ABU0CAM8</accession>
<feature type="transmembrane region" description="Helical" evidence="9">
    <location>
        <begin position="251"/>
        <end position="273"/>
    </location>
</feature>
<keyword evidence="6" id="KW-0653">Protein transport</keyword>
<evidence type="ECO:0000256" key="5">
    <source>
        <dbReference type="ARBA" id="ARBA00022856"/>
    </source>
</evidence>
<proteinExistence type="inferred from homology"/>
<dbReference type="PANTHER" id="PTHR43386:SF1">
    <property type="entry name" value="D,D-DIPEPTIDE TRANSPORT SYSTEM PERMEASE PROTEIN DDPC-RELATED"/>
    <property type="match status" value="1"/>
</dbReference>
<feature type="transmembrane region" description="Helical" evidence="9">
    <location>
        <begin position="82"/>
        <end position="115"/>
    </location>
</feature>
<name>A0ABU0CAM8_9BRAD</name>
<evidence type="ECO:0000256" key="4">
    <source>
        <dbReference type="ARBA" id="ARBA00022692"/>
    </source>
</evidence>
<dbReference type="EMBL" id="JAUSUK010000002">
    <property type="protein sequence ID" value="MDQ0327585.1"/>
    <property type="molecule type" value="Genomic_DNA"/>
</dbReference>
<dbReference type="InterPro" id="IPR025966">
    <property type="entry name" value="OppC_N"/>
</dbReference>
<keyword evidence="4 9" id="KW-0812">Transmembrane</keyword>
<comment type="subcellular location">
    <subcellularLocation>
        <location evidence="1 9">Cell membrane</location>
        <topology evidence="1 9">Multi-pass membrane protein</topology>
    </subcellularLocation>
</comment>
<dbReference type="Gene3D" id="1.10.3720.10">
    <property type="entry name" value="MetI-like"/>
    <property type="match status" value="1"/>
</dbReference>
<dbReference type="InterPro" id="IPR050366">
    <property type="entry name" value="BP-dependent_transpt_permease"/>
</dbReference>
<evidence type="ECO:0000256" key="6">
    <source>
        <dbReference type="ARBA" id="ARBA00022927"/>
    </source>
</evidence>
<dbReference type="SUPFAM" id="SSF161098">
    <property type="entry name" value="MetI-like"/>
    <property type="match status" value="1"/>
</dbReference>
<comment type="caution">
    <text evidence="11">The sequence shown here is derived from an EMBL/GenBank/DDBJ whole genome shotgun (WGS) entry which is preliminary data.</text>
</comment>
<keyword evidence="8 9" id="KW-0472">Membrane</keyword>
<dbReference type="Proteomes" id="UP001230253">
    <property type="component" value="Unassembled WGS sequence"/>
</dbReference>
<comment type="similarity">
    <text evidence="9">Belongs to the binding-protein-dependent transport system permease family.</text>
</comment>
<evidence type="ECO:0000256" key="2">
    <source>
        <dbReference type="ARBA" id="ARBA00022448"/>
    </source>
</evidence>
<sequence>MTIETSSFTVASQPSGLRIFFRNRASAVGTVLLVLLLLLAVLGPVLSPYDPLSVGVGETMAPPSLTHLFGTDELGRDIFSRASLGVGVSLFVGFVAAAMSSTIAILIGCISGYFGAFVDDVLMRMTEIFQVIPRFFLAILLVAFFGASIVNIVIAIGLLSWPESARVIRAEVMSLKNRQYVSSARIAGASTASIIFGEILPNALGPVIVNATLQVGQAMLLEAGLSYLGLGDPNRISLGLMLHQSQEIMRTAWWATALPGSLIFFAVLAANLVGDGLNDLFNPRARAR</sequence>
<evidence type="ECO:0000256" key="9">
    <source>
        <dbReference type="RuleBase" id="RU363032"/>
    </source>
</evidence>
<dbReference type="InterPro" id="IPR000515">
    <property type="entry name" value="MetI-like"/>
</dbReference>
<evidence type="ECO:0000256" key="7">
    <source>
        <dbReference type="ARBA" id="ARBA00022989"/>
    </source>
</evidence>
<evidence type="ECO:0000256" key="3">
    <source>
        <dbReference type="ARBA" id="ARBA00022475"/>
    </source>
</evidence>
<evidence type="ECO:0000256" key="8">
    <source>
        <dbReference type="ARBA" id="ARBA00023136"/>
    </source>
</evidence>
<feature type="domain" description="ABC transmembrane type-1" evidence="10">
    <location>
        <begin position="86"/>
        <end position="274"/>
    </location>
</feature>
<reference evidence="11 12" key="1">
    <citation type="submission" date="2023-07" db="EMBL/GenBank/DDBJ databases">
        <title>Genomic Encyclopedia of Type Strains, Phase IV (KMG-IV): sequencing the most valuable type-strain genomes for metagenomic binning, comparative biology and taxonomic classification.</title>
        <authorList>
            <person name="Goeker M."/>
        </authorList>
    </citation>
    <scope>NUCLEOTIDE SEQUENCE [LARGE SCALE GENOMIC DNA]</scope>
    <source>
        <strain evidence="11 12">DSM 11549</strain>
    </source>
</reference>
<organism evidence="11 12">
    <name type="scientific">Rhodopseudomonas julia</name>
    <dbReference type="NCBI Taxonomy" id="200617"/>
    <lineage>
        <taxon>Bacteria</taxon>
        <taxon>Pseudomonadati</taxon>
        <taxon>Pseudomonadota</taxon>
        <taxon>Alphaproteobacteria</taxon>
        <taxon>Hyphomicrobiales</taxon>
        <taxon>Nitrobacteraceae</taxon>
        <taxon>Rhodopseudomonas</taxon>
    </lineage>
</organism>
<evidence type="ECO:0000313" key="12">
    <source>
        <dbReference type="Proteomes" id="UP001230253"/>
    </source>
</evidence>
<dbReference type="Pfam" id="PF12911">
    <property type="entry name" value="OppC_N"/>
    <property type="match status" value="1"/>
</dbReference>
<keyword evidence="3" id="KW-1003">Cell membrane</keyword>
<dbReference type="InterPro" id="IPR035906">
    <property type="entry name" value="MetI-like_sf"/>
</dbReference>
<evidence type="ECO:0000313" key="11">
    <source>
        <dbReference type="EMBL" id="MDQ0327585.1"/>
    </source>
</evidence>